<feature type="compositionally biased region" description="Basic and acidic residues" evidence="1">
    <location>
        <begin position="160"/>
        <end position="171"/>
    </location>
</feature>
<dbReference type="AlphaFoldDB" id="A0AAE9WDX1"/>
<dbReference type="KEGG" id="som:SOMG_03200"/>
<name>A0AAE9WDX1_9SCHI</name>
<evidence type="ECO:0000313" key="2">
    <source>
        <dbReference type="EMBL" id="WBW73437.1"/>
    </source>
</evidence>
<dbReference type="Proteomes" id="UP001212411">
    <property type="component" value="Chromosome 2"/>
</dbReference>
<feature type="compositionally biased region" description="Basic and acidic residues" evidence="1">
    <location>
        <begin position="198"/>
        <end position="224"/>
    </location>
</feature>
<dbReference type="EMBL" id="CP115612">
    <property type="protein sequence ID" value="WBW73437.1"/>
    <property type="molecule type" value="Genomic_DNA"/>
</dbReference>
<feature type="region of interest" description="Disordered" evidence="1">
    <location>
        <begin position="137"/>
        <end position="240"/>
    </location>
</feature>
<feature type="compositionally biased region" description="Low complexity" evidence="1">
    <location>
        <begin position="229"/>
        <end position="240"/>
    </location>
</feature>
<evidence type="ECO:0000313" key="3">
    <source>
        <dbReference type="Proteomes" id="UP001212411"/>
    </source>
</evidence>
<reference evidence="2 3" key="1">
    <citation type="journal article" date="2023" name="G3 (Bethesda)">
        <title>A high-quality reference genome for the fission yeast Schizosaccharomyces osmophilus.</title>
        <authorList>
            <person name="Jia G.S."/>
            <person name="Zhang W.C."/>
            <person name="Liang Y."/>
            <person name="Liu X.H."/>
            <person name="Rhind N."/>
            <person name="Pidoux A."/>
            <person name="Brysch-Herzberg M."/>
            <person name="Du L.L."/>
        </authorList>
    </citation>
    <scope>NUCLEOTIDE SEQUENCE [LARGE SCALE GENOMIC DNA]</scope>
    <source>
        <strain evidence="2 3">CBS 15793</strain>
    </source>
</reference>
<accession>A0AAE9WDX1</accession>
<feature type="compositionally biased region" description="Polar residues" evidence="1">
    <location>
        <begin position="147"/>
        <end position="159"/>
    </location>
</feature>
<sequence length="240" mass="27071">MDGFWEQMLNDPTNEFSEEQKQFLVQSRSRVRRNAIIGVIGGFSIPIVLARKRKVSPFRLYATSIISGIAGNGLSQIVTMGYNVSQVKQRSDGSDLTRKIQQSLIRQRAMMQQGMKFPPSSNVPLPDQQQAQLENGNQEASLGGSDKTGTFMSQESSKSAWDRIREKDDLNRTNTKKEKRYSFPSEDENLDAASSNWPKEDATDMRAQTPEDKEFEKQQREFDRLVWGSNSSSSSGDLTS</sequence>
<keyword evidence="3" id="KW-1185">Reference proteome</keyword>
<dbReference type="GeneID" id="80876680"/>
<organism evidence="2 3">
    <name type="scientific">Schizosaccharomyces osmophilus</name>
    <dbReference type="NCBI Taxonomy" id="2545709"/>
    <lineage>
        <taxon>Eukaryota</taxon>
        <taxon>Fungi</taxon>
        <taxon>Dikarya</taxon>
        <taxon>Ascomycota</taxon>
        <taxon>Taphrinomycotina</taxon>
        <taxon>Schizosaccharomycetes</taxon>
        <taxon>Schizosaccharomycetales</taxon>
        <taxon>Schizosaccharomycetaceae</taxon>
        <taxon>Schizosaccharomyces</taxon>
    </lineage>
</organism>
<gene>
    <name evidence="2" type="ORF">SOMG_03200</name>
</gene>
<protein>
    <submittedName>
        <fullName evidence="2">Schizosaccharomyces specific protein</fullName>
    </submittedName>
</protein>
<proteinExistence type="predicted"/>
<dbReference type="RefSeq" id="XP_056037680.1">
    <property type="nucleotide sequence ID" value="XM_056181991.1"/>
</dbReference>
<evidence type="ECO:0000256" key="1">
    <source>
        <dbReference type="SAM" id="MobiDB-lite"/>
    </source>
</evidence>